<accession>A0A8H7H9H6</accession>
<keyword evidence="4" id="KW-0378">Hydrolase</keyword>
<dbReference type="InterPro" id="IPR000073">
    <property type="entry name" value="AB_hydrolase_1"/>
</dbReference>
<dbReference type="GO" id="GO:0042171">
    <property type="term" value="F:lysophosphatidic acid acyltransferase activity"/>
    <property type="evidence" value="ECO:0007669"/>
    <property type="project" value="TreeGrafter"/>
</dbReference>
<sequence>MASVATSANLPVARDIPTTFATSFAQWWCSNADQSRMAEERLFRRLPFFRSSGDTTPVTGGVIARLRTLDLSGKGRYLNMLTISPVDSDSKEITQFSNVPPVVFLPGYGAGIGFFYRNFEAMGQWAAKRKTDVYALDWLGMGRSARVPFKINAKREDTKARVEEAESFFLDALEEWRVKMGIEKMSLVGHSLGAYLSTAYALKHPERVNQLILLSPAGVPRDPNTTEQPAGEIDLTPGNNGAASGGAVPATEDRVKEVRAEQRRAQREASTGWKVFSYLWEEGWSPFQVVRSAAFYGPWLVGKYSNRRFDLTEEEKRDVHDYIWHITRARGSGEYCIGHLLAPGAHARMPLVDRINALRMPITFAYGDRDWMDPAGGKASIERLKAAGNGISKMFMVPDSGHHVYMDNVSAVNRLIVQELDRRLLSFHNITINMSATVETVTKEAAQEVNQLADQDVDTVDTNARYFAYGARLRTALRASTRYIAYTSDIGEAFRPVVPPAVVTAAYGVSWAYLAGDVGYETYKAKRQGPSAVEAANFSEPTRLSILATQRAVFQSVASMGLPAITIHTVVKQATKAFVNVKNVRLLKLAWGPTFTGLAIVPFLPYMYDHPVEHATERIFDWVREQMIKENERKANKEL</sequence>
<evidence type="ECO:0000313" key="5">
    <source>
        <dbReference type="Proteomes" id="UP000650582"/>
    </source>
</evidence>
<feature type="domain" description="AB hydrolase-1" evidence="3">
    <location>
        <begin position="100"/>
        <end position="408"/>
    </location>
</feature>
<gene>
    <name evidence="4" type="ORF">RHS04_03426</name>
</gene>
<protein>
    <submittedName>
        <fullName evidence="4">Alpha beta-hydrolase</fullName>
    </submittedName>
</protein>
<dbReference type="EMBL" id="JACYCC010000036">
    <property type="protein sequence ID" value="KAF8681250.1"/>
    <property type="molecule type" value="Genomic_DNA"/>
</dbReference>
<dbReference type="GO" id="GO:0055088">
    <property type="term" value="P:lipid homeostasis"/>
    <property type="evidence" value="ECO:0007669"/>
    <property type="project" value="TreeGrafter"/>
</dbReference>
<dbReference type="AlphaFoldDB" id="A0A8H7H9H6"/>
<comment type="caution">
    <text evidence="4">The sequence shown here is derived from an EMBL/GenBank/DDBJ whole genome shotgun (WGS) entry which is preliminary data.</text>
</comment>
<dbReference type="InterPro" id="IPR019560">
    <property type="entry name" value="Mitochondrial_18_kDa_protein"/>
</dbReference>
<dbReference type="GO" id="GO:0005743">
    <property type="term" value="C:mitochondrial inner membrane"/>
    <property type="evidence" value="ECO:0007669"/>
    <property type="project" value="TreeGrafter"/>
</dbReference>
<dbReference type="Gene3D" id="3.40.50.1820">
    <property type="entry name" value="alpha/beta hydrolase"/>
    <property type="match status" value="1"/>
</dbReference>
<dbReference type="Proteomes" id="UP000650582">
    <property type="component" value="Unassembled WGS sequence"/>
</dbReference>
<evidence type="ECO:0000259" key="3">
    <source>
        <dbReference type="Pfam" id="PF00561"/>
    </source>
</evidence>
<proteinExistence type="inferred from homology"/>
<evidence type="ECO:0000256" key="1">
    <source>
        <dbReference type="ARBA" id="ARBA00038097"/>
    </source>
</evidence>
<dbReference type="SUPFAM" id="SSF53474">
    <property type="entry name" value="alpha/beta-Hydrolases"/>
    <property type="match status" value="1"/>
</dbReference>
<dbReference type="InterPro" id="IPR029058">
    <property type="entry name" value="AB_hydrolase_fold"/>
</dbReference>
<comment type="similarity">
    <text evidence="1">Belongs to the peptidase S33 family. ABHD4/ABHD5 subfamily.</text>
</comment>
<organism evidence="4 5">
    <name type="scientific">Rhizoctonia solani</name>
    <dbReference type="NCBI Taxonomy" id="456999"/>
    <lineage>
        <taxon>Eukaryota</taxon>
        <taxon>Fungi</taxon>
        <taxon>Dikarya</taxon>
        <taxon>Basidiomycota</taxon>
        <taxon>Agaricomycotina</taxon>
        <taxon>Agaricomycetes</taxon>
        <taxon>Cantharellales</taxon>
        <taxon>Ceratobasidiaceae</taxon>
        <taxon>Rhizoctonia</taxon>
    </lineage>
</organism>
<evidence type="ECO:0000313" key="4">
    <source>
        <dbReference type="EMBL" id="KAF8681250.1"/>
    </source>
</evidence>
<evidence type="ECO:0000256" key="2">
    <source>
        <dbReference type="SAM" id="MobiDB-lite"/>
    </source>
</evidence>
<dbReference type="GO" id="GO:0035965">
    <property type="term" value="P:cardiolipin acyl-chain remodeling"/>
    <property type="evidence" value="ECO:0007669"/>
    <property type="project" value="TreeGrafter"/>
</dbReference>
<dbReference type="GO" id="GO:0006654">
    <property type="term" value="P:phosphatidic acid biosynthetic process"/>
    <property type="evidence" value="ECO:0007669"/>
    <property type="project" value="TreeGrafter"/>
</dbReference>
<dbReference type="GO" id="GO:0004623">
    <property type="term" value="F:phospholipase A2 activity"/>
    <property type="evidence" value="ECO:0007669"/>
    <property type="project" value="TreeGrafter"/>
</dbReference>
<feature type="region of interest" description="Disordered" evidence="2">
    <location>
        <begin position="218"/>
        <end position="248"/>
    </location>
</feature>
<dbReference type="PANTHER" id="PTHR42886:SF29">
    <property type="entry name" value="PUMMELIG, ISOFORM A"/>
    <property type="match status" value="1"/>
</dbReference>
<name>A0A8H7H9H6_9AGAM</name>
<dbReference type="PANTHER" id="PTHR42886">
    <property type="entry name" value="RE40534P-RELATED"/>
    <property type="match status" value="1"/>
</dbReference>
<dbReference type="Pfam" id="PF00561">
    <property type="entry name" value="Abhydrolase_1"/>
    <property type="match status" value="1"/>
</dbReference>
<reference evidence="4" key="1">
    <citation type="submission" date="2020-09" db="EMBL/GenBank/DDBJ databases">
        <title>Comparative genome analyses of four rice-infecting Rhizoctonia solani isolates reveal extensive enrichment of homogalacturonan modification genes.</title>
        <authorList>
            <person name="Lee D.-Y."/>
            <person name="Jeon J."/>
            <person name="Kim K.-T."/>
            <person name="Cheong K."/>
            <person name="Song H."/>
            <person name="Choi G."/>
            <person name="Ko J."/>
            <person name="Opiyo S.O."/>
            <person name="Zuo S."/>
            <person name="Madhav S."/>
            <person name="Lee Y.-H."/>
            <person name="Wang G.-L."/>
        </authorList>
    </citation>
    <scope>NUCLEOTIDE SEQUENCE</scope>
    <source>
        <strain evidence="4">AG1-IA YN-7</strain>
    </source>
</reference>
<dbReference type="Pfam" id="PF10558">
    <property type="entry name" value="MTP18"/>
    <property type="match status" value="1"/>
</dbReference>